<evidence type="ECO:0000259" key="9">
    <source>
        <dbReference type="Pfam" id="PF13515"/>
    </source>
</evidence>
<organism evidence="10 11">
    <name type="scientific">Erwinia tracheiphila</name>
    <dbReference type="NCBI Taxonomy" id="65700"/>
    <lineage>
        <taxon>Bacteria</taxon>
        <taxon>Pseudomonadati</taxon>
        <taxon>Pseudomonadota</taxon>
        <taxon>Gammaproteobacteria</taxon>
        <taxon>Enterobacterales</taxon>
        <taxon>Erwiniaceae</taxon>
        <taxon>Erwinia</taxon>
    </lineage>
</organism>
<evidence type="ECO:0000256" key="1">
    <source>
        <dbReference type="ARBA" id="ARBA00004651"/>
    </source>
</evidence>
<feature type="domain" description="Integral membrane protein YccS N-terminal" evidence="8">
    <location>
        <begin position="7"/>
        <end position="83"/>
    </location>
</feature>
<keyword evidence="4 7" id="KW-1133">Transmembrane helix</keyword>
<feature type="domain" description="Integral membrane bound transporter" evidence="9">
    <location>
        <begin position="144"/>
        <end position="217"/>
    </location>
</feature>
<protein>
    <submittedName>
        <fullName evidence="10">Uncharacterized protein</fullName>
    </submittedName>
</protein>
<evidence type="ECO:0000259" key="8">
    <source>
        <dbReference type="Pfam" id="PF12805"/>
    </source>
</evidence>
<feature type="transmembrane region" description="Helical" evidence="7">
    <location>
        <begin position="200"/>
        <end position="217"/>
    </location>
</feature>
<dbReference type="InterPro" id="IPR032692">
    <property type="entry name" value="YccS_N"/>
</dbReference>
<gene>
    <name evidence="10" type="ORF">AV903_09200</name>
</gene>
<evidence type="ECO:0000256" key="2">
    <source>
        <dbReference type="ARBA" id="ARBA00022475"/>
    </source>
</evidence>
<dbReference type="Pfam" id="PF13515">
    <property type="entry name" value="FUSC_2"/>
    <property type="match status" value="1"/>
</dbReference>
<evidence type="ECO:0000256" key="7">
    <source>
        <dbReference type="SAM" id="Phobius"/>
    </source>
</evidence>
<keyword evidence="5 7" id="KW-0472">Membrane</keyword>
<dbReference type="Pfam" id="PF12805">
    <property type="entry name" value="FUSC-like"/>
    <property type="match status" value="1"/>
</dbReference>
<evidence type="ECO:0000313" key="10">
    <source>
        <dbReference type="EMBL" id="AXF76183.1"/>
    </source>
</evidence>
<name>A0A345CRW6_9GAMM</name>
<evidence type="ECO:0000256" key="4">
    <source>
        <dbReference type="ARBA" id="ARBA00022989"/>
    </source>
</evidence>
<proteinExistence type="inferred from homology"/>
<reference evidence="10 11" key="1">
    <citation type="submission" date="2016-01" db="EMBL/GenBank/DDBJ databases">
        <authorList>
            <person name="Oliw E.H."/>
        </authorList>
    </citation>
    <scope>NUCLEOTIDE SEQUENCE [LARGE SCALE GENOMIC DNA]</scope>
    <source>
        <strain evidence="10 11">MDcuke</strain>
    </source>
</reference>
<dbReference type="PANTHER" id="PTHR30509">
    <property type="entry name" value="P-HYDROXYBENZOIC ACID EFFLUX PUMP SUBUNIT-RELATED"/>
    <property type="match status" value="1"/>
</dbReference>
<evidence type="ECO:0000256" key="3">
    <source>
        <dbReference type="ARBA" id="ARBA00022692"/>
    </source>
</evidence>
<comment type="similarity">
    <text evidence="6">Belongs to the YccS/YhfK family.</text>
</comment>
<dbReference type="PANTHER" id="PTHR30509:SF8">
    <property type="entry name" value="INNER MEMBRANE PROTEIN YCCS"/>
    <property type="match status" value="1"/>
</dbReference>
<evidence type="ECO:0000256" key="5">
    <source>
        <dbReference type="ARBA" id="ARBA00023136"/>
    </source>
</evidence>
<dbReference type="AlphaFoldDB" id="A0A345CRW6"/>
<accession>A0A345CRW6</accession>
<dbReference type="GO" id="GO:0005886">
    <property type="term" value="C:plasma membrane"/>
    <property type="evidence" value="ECO:0007669"/>
    <property type="project" value="UniProtKB-SubCell"/>
</dbReference>
<evidence type="ECO:0000256" key="6">
    <source>
        <dbReference type="ARBA" id="ARBA00043993"/>
    </source>
</evidence>
<sequence length="219" mass="24696">MVSYSSSLSINLRHDLFLQGKACRQLANCILLREIYHHDAIFERAFKHLNAALERLKATMASGSDIQAMTYLLNNLKAIDTQMATIEIEQNHNRDPASRDQTLSDDGLNGWADIRLRLSQHLTPHSALFRHAVRLSLLLCCGYSIIKLTSLQHDYWILLTSLFVCQPNYNATKRRLALRIAGTVSGIIVGLPLLWLVPSVQGQLILIVLSGVLFFAFRQ</sequence>
<keyword evidence="3 7" id="KW-0812">Transmembrane</keyword>
<dbReference type="InterPro" id="IPR049453">
    <property type="entry name" value="Memb_transporter_dom"/>
</dbReference>
<evidence type="ECO:0000313" key="11">
    <source>
        <dbReference type="Proteomes" id="UP000264980"/>
    </source>
</evidence>
<feature type="transmembrane region" description="Helical" evidence="7">
    <location>
        <begin position="176"/>
        <end position="194"/>
    </location>
</feature>
<comment type="subcellular location">
    <subcellularLocation>
        <location evidence="1">Cell membrane</location>
        <topology evidence="1">Multi-pass membrane protein</topology>
    </subcellularLocation>
</comment>
<keyword evidence="2" id="KW-1003">Cell membrane</keyword>
<dbReference type="EMBL" id="CP013970">
    <property type="protein sequence ID" value="AXF76183.1"/>
    <property type="molecule type" value="Genomic_DNA"/>
</dbReference>
<dbReference type="Proteomes" id="UP000264980">
    <property type="component" value="Chromosome"/>
</dbReference>